<accession>A0A163ATH3</accession>
<feature type="compositionally biased region" description="Basic and acidic residues" evidence="1">
    <location>
        <begin position="74"/>
        <end position="95"/>
    </location>
</feature>
<dbReference type="Proteomes" id="UP000076837">
    <property type="component" value="Unassembled WGS sequence"/>
</dbReference>
<evidence type="ECO:0000313" key="2">
    <source>
        <dbReference type="EMBL" id="KZM21377.1"/>
    </source>
</evidence>
<proteinExistence type="predicted"/>
<feature type="region of interest" description="Disordered" evidence="1">
    <location>
        <begin position="33"/>
        <end position="99"/>
    </location>
</feature>
<feature type="compositionally biased region" description="Low complexity" evidence="1">
    <location>
        <begin position="343"/>
        <end position="354"/>
    </location>
</feature>
<gene>
    <name evidence="2" type="ORF">ST47_g7486</name>
</gene>
<feature type="region of interest" description="Disordered" evidence="1">
    <location>
        <begin position="239"/>
        <end position="262"/>
    </location>
</feature>
<evidence type="ECO:0000256" key="1">
    <source>
        <dbReference type="SAM" id="MobiDB-lite"/>
    </source>
</evidence>
<dbReference type="AlphaFoldDB" id="A0A163ATH3"/>
<comment type="caution">
    <text evidence="2">The sequence shown here is derived from an EMBL/GenBank/DDBJ whole genome shotgun (WGS) entry which is preliminary data.</text>
</comment>
<name>A0A163ATH3_DIDRA</name>
<dbReference type="EMBL" id="JYNV01000246">
    <property type="protein sequence ID" value="KZM21377.1"/>
    <property type="molecule type" value="Genomic_DNA"/>
</dbReference>
<sequence length="442" mass="48383">MATPYGPAENSAILNTGPSRTLLQQLLEEISGASPTPTVRNGSTSQAPGSTQSWTASQNHSPSAWASGSCIAQDARDKLRAADEAHQRRSVHETADNAPNLQTTMLHLDALALQTQNATSDEYGNRPVFTASLTPDPVRHPHDYTQCMTKGNSSSTILGLSPASQGHPNTPFQPYEPLFSSPSRPLSPLIFSDVDFESSSLSPQTETTISPTEAPISGATVHTAEESWALIDRQNMNSSKRIHFSDDSTPEASPKKKRTMTLPEIRSEAFSKMAINAPHFFVDLGRDDRCVLRDETFTERLPTPRMSFGIATTDALPELSSFRPTAANPQGQPVRTPPSQKMTHTSTSLTRSPSPTAPETPAWMRPMHLVDTGGKSIYLNVHDDGPIRHALCLYCFRTHGSFRKVHKYGYETCGRTEVLDSHYWESDTWPVESSDDSTSSDC</sequence>
<feature type="region of interest" description="Disordered" evidence="1">
    <location>
        <begin position="321"/>
        <end position="362"/>
    </location>
</feature>
<organism evidence="2 3">
    <name type="scientific">Didymella rabiei</name>
    <name type="common">Chickpea ascochyta blight fungus</name>
    <name type="synonym">Mycosphaerella rabiei</name>
    <dbReference type="NCBI Taxonomy" id="5454"/>
    <lineage>
        <taxon>Eukaryota</taxon>
        <taxon>Fungi</taxon>
        <taxon>Dikarya</taxon>
        <taxon>Ascomycota</taxon>
        <taxon>Pezizomycotina</taxon>
        <taxon>Dothideomycetes</taxon>
        <taxon>Pleosporomycetidae</taxon>
        <taxon>Pleosporales</taxon>
        <taxon>Pleosporineae</taxon>
        <taxon>Didymellaceae</taxon>
        <taxon>Ascochyta</taxon>
    </lineage>
</organism>
<keyword evidence="3" id="KW-1185">Reference proteome</keyword>
<evidence type="ECO:0000313" key="3">
    <source>
        <dbReference type="Proteomes" id="UP000076837"/>
    </source>
</evidence>
<protein>
    <submittedName>
        <fullName evidence="2">Uncharacterized protein</fullName>
    </submittedName>
</protein>
<reference evidence="2 3" key="1">
    <citation type="journal article" date="2016" name="Sci. Rep.">
        <title>Draft genome sequencing and secretome analysis of fungal phytopathogen Ascochyta rabiei provides insight into the necrotrophic effector repertoire.</title>
        <authorList>
            <person name="Verma S."/>
            <person name="Gazara R.K."/>
            <person name="Nizam S."/>
            <person name="Parween S."/>
            <person name="Chattopadhyay D."/>
            <person name="Verma P.K."/>
        </authorList>
    </citation>
    <scope>NUCLEOTIDE SEQUENCE [LARGE SCALE GENOMIC DNA]</scope>
    <source>
        <strain evidence="2 3">ArDII</strain>
    </source>
</reference>
<feature type="compositionally biased region" description="Polar residues" evidence="1">
    <location>
        <begin position="33"/>
        <end position="66"/>
    </location>
</feature>
<feature type="compositionally biased region" description="Polar residues" evidence="1">
    <location>
        <begin position="327"/>
        <end position="342"/>
    </location>
</feature>